<dbReference type="GO" id="GO:0003824">
    <property type="term" value="F:catalytic activity"/>
    <property type="evidence" value="ECO:0007669"/>
    <property type="project" value="InterPro"/>
</dbReference>
<dbReference type="CDD" id="cd01335">
    <property type="entry name" value="Radical_SAM"/>
    <property type="match status" value="1"/>
</dbReference>
<dbReference type="Pfam" id="PF19864">
    <property type="entry name" value="Radical_SAM_N2"/>
    <property type="match status" value="1"/>
</dbReference>
<dbReference type="Pfam" id="PF04055">
    <property type="entry name" value="Radical_SAM"/>
    <property type="match status" value="1"/>
</dbReference>
<dbReference type="Proteomes" id="UP001154240">
    <property type="component" value="Unassembled WGS sequence"/>
</dbReference>
<dbReference type="SFLD" id="SFLDG01082">
    <property type="entry name" value="B12-binding_domain_containing"/>
    <property type="match status" value="1"/>
</dbReference>
<dbReference type="InterPro" id="IPR006638">
    <property type="entry name" value="Elp3/MiaA/NifB-like_rSAM"/>
</dbReference>
<evidence type="ECO:0000313" key="2">
    <source>
        <dbReference type="EMBL" id="MDG4476995.1"/>
    </source>
</evidence>
<dbReference type="SFLD" id="SFLDS00029">
    <property type="entry name" value="Radical_SAM"/>
    <property type="match status" value="1"/>
</dbReference>
<dbReference type="InterPro" id="IPR023404">
    <property type="entry name" value="rSAM_horseshoe"/>
</dbReference>
<dbReference type="NCBIfam" id="TIGR03960">
    <property type="entry name" value="rSAM_fuse_unch"/>
    <property type="match status" value="1"/>
</dbReference>
<dbReference type="InterPro" id="IPR018768">
    <property type="entry name" value="DUF2344"/>
</dbReference>
<protein>
    <submittedName>
        <fullName evidence="2">TIGR03960 family B12-binding radical SAM protein</fullName>
    </submittedName>
</protein>
<sequence length="846" mass="94537">MNSEIDALLPQVRQPSRYGGNELHVVKKAWDSVSLRMVLAFPDLYELGMSHQGLQILYHIVNAQKDMLAERVYTPDRDLEELLRAHRLPLFSLESQRPLADFDILGITLPYELCYTNILTILALAGLPFRSAERSAAHPLVIGGGPCAFHPEPVADFFDAILLGDGEEAVLEMAEAVRLGKENGEDRPALLERLSRIEGVYVPSFFAPEYDGNGNFLGMRTLSGTGQVRRRILADLEGASIEQPPLVPLTRIVHDRLGLEIARGCTRGCRFCQAGMIYRPVRERTPEKIFAMAEKGIAEGGFEELALLSLSTGDYSCLSELLVRLMNRFAKEHVSVSLPSLRVGTLTPAIMEQIKRVRKTGFTLAPEAGSDRLRRVINKGITEEDLLSTAEAAFGLGWKLIKLYFMFGLPTETEEDVAAIPALAQKVLKAGRGGNCRVNVSAATFVPKPHTVFEREPQLSMAEGYARMDAVKKRLYGKNCTMKRNDPRMSFLEGVFSRGDRRLSRLLEEAWQRGARMDAWSEHFDLTRWQEAAAACGLELEHYLRRREVDEPLPWQHLGVGVRDDFFAEEYGKALREEYTPDCRVHGCQQCGVCDLKTLKPVVHRCKHDDAVPDPAGAEAPPAESSSGKPILRPHFLYKLTYSRLNNARLLSHLELLQVFFRAFNRAKLPLNFSQGFNPTPKVSFSPALPLGTESLAEFVLIDLFEPLADLGAFVKEMNRQLPEGLFVSQAVLAGKEHAGTMLTTYHLRLARLPVQEELDRVMAQESLPVVVMRKGLERQLDLRPLLSGLRLTEEGQLELSLFNAPGQPGGKPVEVAAKLFALSEEEIRRARVVKIASEPYVVREN</sequence>
<dbReference type="PANTHER" id="PTHR42731:SF1">
    <property type="entry name" value="RADICAL SAM DOMAIN PROTEIN"/>
    <property type="match status" value="1"/>
</dbReference>
<reference evidence="2" key="1">
    <citation type="journal article" date="2022" name="bioRxiv">
        <title>Thiovibrio frasassiensisgen. nov., sp. nov., an autotrophic, elemental sulfur disproportionating bacterium isolated from sulfidic karst sediment, and proposal of Thiovibrionaceae fam. nov.</title>
        <authorList>
            <person name="Aronson H."/>
            <person name="Thomas C."/>
            <person name="Bhattacharyya M."/>
            <person name="Eckstein S."/>
            <person name="Jensen S."/>
            <person name="Barco R."/>
            <person name="Macalady J."/>
            <person name="Amend J."/>
        </authorList>
    </citation>
    <scope>NUCLEOTIDE SEQUENCE</scope>
    <source>
        <strain evidence="2">RS19-109</strain>
    </source>
</reference>
<dbReference type="Gene3D" id="3.80.30.20">
    <property type="entry name" value="tm_1862 like domain"/>
    <property type="match status" value="1"/>
</dbReference>
<evidence type="ECO:0000259" key="1">
    <source>
        <dbReference type="PROSITE" id="PS51918"/>
    </source>
</evidence>
<dbReference type="SUPFAM" id="SSF102114">
    <property type="entry name" value="Radical SAM enzymes"/>
    <property type="match status" value="1"/>
</dbReference>
<feature type="domain" description="Radical SAM core" evidence="1">
    <location>
        <begin position="251"/>
        <end position="478"/>
    </location>
</feature>
<dbReference type="SMART" id="SM00729">
    <property type="entry name" value="Elp3"/>
    <property type="match status" value="1"/>
</dbReference>
<name>A0A9X4MJ77_9BACT</name>
<dbReference type="InterPro" id="IPR007197">
    <property type="entry name" value="rSAM"/>
</dbReference>
<dbReference type="PANTHER" id="PTHR42731">
    <property type="entry name" value="SLL1084 PROTEIN"/>
    <property type="match status" value="1"/>
</dbReference>
<accession>A0A9X4MJ77</accession>
<comment type="caution">
    <text evidence="2">The sequence shown here is derived from an EMBL/GenBank/DDBJ whole genome shotgun (WGS) entry which is preliminary data.</text>
</comment>
<dbReference type="InterPro" id="IPR058240">
    <property type="entry name" value="rSAM_sf"/>
</dbReference>
<dbReference type="GO" id="GO:0051536">
    <property type="term" value="F:iron-sulfur cluster binding"/>
    <property type="evidence" value="ECO:0007669"/>
    <property type="project" value="InterPro"/>
</dbReference>
<dbReference type="NCBIfam" id="TIGR03936">
    <property type="entry name" value="sam_1_link_chp"/>
    <property type="match status" value="1"/>
</dbReference>
<reference evidence="2" key="2">
    <citation type="submission" date="2022-10" db="EMBL/GenBank/DDBJ databases">
        <authorList>
            <person name="Aronson H.S."/>
        </authorList>
    </citation>
    <scope>NUCLEOTIDE SEQUENCE</scope>
    <source>
        <strain evidence="2">RS19-109</strain>
    </source>
</reference>
<organism evidence="2 3">
    <name type="scientific">Thiovibrio frasassiensis</name>
    <dbReference type="NCBI Taxonomy" id="2984131"/>
    <lineage>
        <taxon>Bacteria</taxon>
        <taxon>Pseudomonadati</taxon>
        <taxon>Thermodesulfobacteriota</taxon>
        <taxon>Desulfobulbia</taxon>
        <taxon>Desulfobulbales</taxon>
        <taxon>Thiovibrionaceae</taxon>
        <taxon>Thiovibrio</taxon>
    </lineage>
</organism>
<dbReference type="RefSeq" id="WP_307633960.1">
    <property type="nucleotide sequence ID" value="NZ_JAPHEH010000001.1"/>
</dbReference>
<dbReference type="EMBL" id="JAPHEH010000001">
    <property type="protein sequence ID" value="MDG4476995.1"/>
    <property type="molecule type" value="Genomic_DNA"/>
</dbReference>
<keyword evidence="3" id="KW-1185">Reference proteome</keyword>
<dbReference type="PROSITE" id="PS51918">
    <property type="entry name" value="RADICAL_SAM"/>
    <property type="match status" value="1"/>
</dbReference>
<dbReference type="InterPro" id="IPR023862">
    <property type="entry name" value="CHP03960_rSAM"/>
</dbReference>
<dbReference type="AlphaFoldDB" id="A0A9X4MJ77"/>
<proteinExistence type="predicted"/>
<dbReference type="Pfam" id="PF10105">
    <property type="entry name" value="DUF2344"/>
    <property type="match status" value="1"/>
</dbReference>
<evidence type="ECO:0000313" key="3">
    <source>
        <dbReference type="Proteomes" id="UP001154240"/>
    </source>
</evidence>
<dbReference type="InterPro" id="IPR045784">
    <property type="entry name" value="Radical_SAM_N2"/>
</dbReference>
<gene>
    <name evidence="2" type="ORF">OLX77_12610</name>
</gene>